<evidence type="ECO:0000313" key="1">
    <source>
        <dbReference type="EMBL" id="KZV37397.1"/>
    </source>
</evidence>
<dbReference type="Proteomes" id="UP000250235">
    <property type="component" value="Unassembled WGS sequence"/>
</dbReference>
<proteinExistence type="predicted"/>
<evidence type="ECO:0000313" key="2">
    <source>
        <dbReference type="Proteomes" id="UP000250235"/>
    </source>
</evidence>
<name>A0A2Z7BYR9_9LAMI</name>
<accession>A0A2Z7BYR9</accession>
<gene>
    <name evidence="1" type="ORF">F511_01265</name>
</gene>
<dbReference type="EMBL" id="KV003144">
    <property type="protein sequence ID" value="KZV37397.1"/>
    <property type="molecule type" value="Genomic_DNA"/>
</dbReference>
<organism evidence="1 2">
    <name type="scientific">Dorcoceras hygrometricum</name>
    <dbReference type="NCBI Taxonomy" id="472368"/>
    <lineage>
        <taxon>Eukaryota</taxon>
        <taxon>Viridiplantae</taxon>
        <taxon>Streptophyta</taxon>
        <taxon>Embryophyta</taxon>
        <taxon>Tracheophyta</taxon>
        <taxon>Spermatophyta</taxon>
        <taxon>Magnoliopsida</taxon>
        <taxon>eudicotyledons</taxon>
        <taxon>Gunneridae</taxon>
        <taxon>Pentapetalae</taxon>
        <taxon>asterids</taxon>
        <taxon>lamiids</taxon>
        <taxon>Lamiales</taxon>
        <taxon>Gesneriaceae</taxon>
        <taxon>Didymocarpoideae</taxon>
        <taxon>Trichosporeae</taxon>
        <taxon>Loxocarpinae</taxon>
        <taxon>Dorcoceras</taxon>
    </lineage>
</organism>
<protein>
    <submittedName>
        <fullName evidence="1">Ribonuclease H protein</fullName>
    </submittedName>
</protein>
<reference evidence="1 2" key="1">
    <citation type="journal article" date="2015" name="Proc. Natl. Acad. Sci. U.S.A.">
        <title>The resurrection genome of Boea hygrometrica: A blueprint for survival of dehydration.</title>
        <authorList>
            <person name="Xiao L."/>
            <person name="Yang G."/>
            <person name="Zhang L."/>
            <person name="Yang X."/>
            <person name="Zhao S."/>
            <person name="Ji Z."/>
            <person name="Zhou Q."/>
            <person name="Hu M."/>
            <person name="Wang Y."/>
            <person name="Chen M."/>
            <person name="Xu Y."/>
            <person name="Jin H."/>
            <person name="Xiao X."/>
            <person name="Hu G."/>
            <person name="Bao F."/>
            <person name="Hu Y."/>
            <person name="Wan P."/>
            <person name="Li L."/>
            <person name="Deng X."/>
            <person name="Kuang T."/>
            <person name="Xiang C."/>
            <person name="Zhu J.K."/>
            <person name="Oliver M.J."/>
            <person name="He Y."/>
        </authorList>
    </citation>
    <scope>NUCLEOTIDE SEQUENCE [LARGE SCALE GENOMIC DNA]</scope>
    <source>
        <strain evidence="2">cv. XS01</strain>
    </source>
</reference>
<dbReference type="AlphaFoldDB" id="A0A2Z7BYR9"/>
<sequence>MALRMNEVRLAIAVMMKGALVPEIWNLKVPSKIRIHFLKTIHPQSPSKVFKFGLTRNRS</sequence>
<keyword evidence="2" id="KW-1185">Reference proteome</keyword>